<dbReference type="Gene3D" id="3.40.50.300">
    <property type="entry name" value="P-loop containing nucleotide triphosphate hydrolases"/>
    <property type="match status" value="1"/>
</dbReference>
<dbReference type="Gene3D" id="2.40.50.100">
    <property type="match status" value="1"/>
</dbReference>
<comment type="caution">
    <text evidence="6">The sequence shown here is derived from an EMBL/GenBank/DDBJ whole genome shotgun (WGS) entry which is preliminary data.</text>
</comment>
<dbReference type="Pfam" id="PF00005">
    <property type="entry name" value="ABC_tran"/>
    <property type="match status" value="1"/>
</dbReference>
<dbReference type="Proteomes" id="UP001559025">
    <property type="component" value="Unassembled WGS sequence"/>
</dbReference>
<sequence length="349" mass="38231">MATKGSSIEFRSVRKTYGSFVALEDFSMTVAPGEFMTLLGPSGSGKTTALNCLAGFIDIGDGDILIDGVSIARVPTEKRGIGMVFQNYSLFPHRSVMGNVAFPLEMRGMARDEVRRRSLAALEMVRLDGLADRMPHELSGGQKQRVAFARAVVFEPSVLLMDEPLGALDLKLRETLQLEIKQYQRQIGCTVIYVTHDQGEALTLSDRLAVMDKGVIQQLGTPQELYDQPASRFVASFIGSNNILKVFRSEGSTVSIEGLGAIEMTGREPPSRGYVALRPEHIRRTPKGRASATLEQAVFFGNAIRYVLRGTDEKEISFTEPRSGAVNVPAPGTEVRFDFDDSSLTYLPA</sequence>
<comment type="similarity">
    <text evidence="1">Belongs to the ABC transporter superfamily.</text>
</comment>
<dbReference type="InterPro" id="IPR008995">
    <property type="entry name" value="Mo/tungstate-bd_C_term_dom"/>
</dbReference>
<evidence type="ECO:0000256" key="4">
    <source>
        <dbReference type="ARBA" id="ARBA00022840"/>
    </source>
</evidence>
<keyword evidence="4 6" id="KW-0067">ATP-binding</keyword>
<dbReference type="PANTHER" id="PTHR42781:SF4">
    <property type="entry name" value="SPERMIDINE_PUTRESCINE IMPORT ATP-BINDING PROTEIN POTA"/>
    <property type="match status" value="1"/>
</dbReference>
<dbReference type="InterPro" id="IPR017871">
    <property type="entry name" value="ABC_transporter-like_CS"/>
</dbReference>
<dbReference type="PROSITE" id="PS00211">
    <property type="entry name" value="ABC_TRANSPORTER_1"/>
    <property type="match status" value="1"/>
</dbReference>
<gene>
    <name evidence="6" type="ORF">V1479_03325</name>
</gene>
<evidence type="ECO:0000313" key="6">
    <source>
        <dbReference type="EMBL" id="MEX4006320.1"/>
    </source>
</evidence>
<evidence type="ECO:0000313" key="7">
    <source>
        <dbReference type="Proteomes" id="UP001559025"/>
    </source>
</evidence>
<organism evidence="6 7">
    <name type="scientific">Neoaquamicrobium sediminum</name>
    <dbReference type="NCBI Taxonomy" id="1849104"/>
    <lineage>
        <taxon>Bacteria</taxon>
        <taxon>Pseudomonadati</taxon>
        <taxon>Pseudomonadota</taxon>
        <taxon>Alphaproteobacteria</taxon>
        <taxon>Hyphomicrobiales</taxon>
        <taxon>Phyllobacteriaceae</taxon>
        <taxon>Neoaquamicrobium</taxon>
    </lineage>
</organism>
<protein>
    <submittedName>
        <fullName evidence="6">ABC transporter ATP-binding protein</fullName>
    </submittedName>
</protein>
<evidence type="ECO:0000256" key="3">
    <source>
        <dbReference type="ARBA" id="ARBA00022741"/>
    </source>
</evidence>
<keyword evidence="2" id="KW-0813">Transport</keyword>
<dbReference type="InterPro" id="IPR013611">
    <property type="entry name" value="Transp-assoc_OB_typ2"/>
</dbReference>
<accession>A0ABV3WP32</accession>
<name>A0ABV3WP32_9HYPH</name>
<dbReference type="InterPro" id="IPR027417">
    <property type="entry name" value="P-loop_NTPase"/>
</dbReference>
<evidence type="ECO:0000256" key="1">
    <source>
        <dbReference type="ARBA" id="ARBA00005417"/>
    </source>
</evidence>
<dbReference type="InterPro" id="IPR050093">
    <property type="entry name" value="ABC_SmlMolc_Importer"/>
</dbReference>
<dbReference type="PROSITE" id="PS50893">
    <property type="entry name" value="ABC_TRANSPORTER_2"/>
    <property type="match status" value="1"/>
</dbReference>
<evidence type="ECO:0000259" key="5">
    <source>
        <dbReference type="PROSITE" id="PS50893"/>
    </source>
</evidence>
<dbReference type="SUPFAM" id="SSF52540">
    <property type="entry name" value="P-loop containing nucleoside triphosphate hydrolases"/>
    <property type="match status" value="1"/>
</dbReference>
<proteinExistence type="inferred from homology"/>
<dbReference type="InterPro" id="IPR003439">
    <property type="entry name" value="ABC_transporter-like_ATP-bd"/>
</dbReference>
<dbReference type="SUPFAM" id="SSF50331">
    <property type="entry name" value="MOP-like"/>
    <property type="match status" value="1"/>
</dbReference>
<dbReference type="InterPro" id="IPR003593">
    <property type="entry name" value="AAA+_ATPase"/>
</dbReference>
<keyword evidence="7" id="KW-1185">Reference proteome</keyword>
<keyword evidence="3" id="KW-0547">Nucleotide-binding</keyword>
<dbReference type="RefSeq" id="WP_368801661.1">
    <property type="nucleotide sequence ID" value="NZ_JAZHFV010000001.1"/>
</dbReference>
<reference evidence="6 7" key="1">
    <citation type="submission" date="2024-01" db="EMBL/GenBank/DDBJ databases">
        <title>New evidence supports the origin of RcGTA from prophage.</title>
        <authorList>
            <person name="Xu Y."/>
            <person name="Liu B."/>
            <person name="Chen F."/>
        </authorList>
    </citation>
    <scope>NUCLEOTIDE SEQUENCE [LARGE SCALE GENOMIC DNA]</scope>
    <source>
        <strain evidence="6 7">CBW1107-2</strain>
    </source>
</reference>
<evidence type="ECO:0000256" key="2">
    <source>
        <dbReference type="ARBA" id="ARBA00022448"/>
    </source>
</evidence>
<dbReference type="SMART" id="SM00382">
    <property type="entry name" value="AAA"/>
    <property type="match status" value="1"/>
</dbReference>
<dbReference type="Pfam" id="PF08402">
    <property type="entry name" value="TOBE_2"/>
    <property type="match status" value="1"/>
</dbReference>
<dbReference type="EMBL" id="JAZHFV010000001">
    <property type="protein sequence ID" value="MEX4006320.1"/>
    <property type="molecule type" value="Genomic_DNA"/>
</dbReference>
<feature type="domain" description="ABC transporter" evidence="5">
    <location>
        <begin position="8"/>
        <end position="238"/>
    </location>
</feature>
<dbReference type="GO" id="GO:0005524">
    <property type="term" value="F:ATP binding"/>
    <property type="evidence" value="ECO:0007669"/>
    <property type="project" value="UniProtKB-KW"/>
</dbReference>
<dbReference type="PANTHER" id="PTHR42781">
    <property type="entry name" value="SPERMIDINE/PUTRESCINE IMPORT ATP-BINDING PROTEIN POTA"/>
    <property type="match status" value="1"/>
</dbReference>